<dbReference type="Proteomes" id="UP001320420">
    <property type="component" value="Unassembled WGS sequence"/>
</dbReference>
<organism evidence="3 4">
    <name type="scientific">Diatrype stigma</name>
    <dbReference type="NCBI Taxonomy" id="117547"/>
    <lineage>
        <taxon>Eukaryota</taxon>
        <taxon>Fungi</taxon>
        <taxon>Dikarya</taxon>
        <taxon>Ascomycota</taxon>
        <taxon>Pezizomycotina</taxon>
        <taxon>Sordariomycetes</taxon>
        <taxon>Xylariomycetidae</taxon>
        <taxon>Xylariales</taxon>
        <taxon>Diatrypaceae</taxon>
        <taxon>Diatrype</taxon>
    </lineage>
</organism>
<dbReference type="PANTHER" id="PTHR31138">
    <property type="entry name" value="CHROMOSOME 19, WHOLE GENOME SHOTGUN SEQUENCE"/>
    <property type="match status" value="1"/>
</dbReference>
<dbReference type="InterPro" id="IPR045967">
    <property type="entry name" value="HAM1-like_N"/>
</dbReference>
<evidence type="ECO:0000313" key="3">
    <source>
        <dbReference type="EMBL" id="KAK7756620.1"/>
    </source>
</evidence>
<dbReference type="SUPFAM" id="SSF55394">
    <property type="entry name" value="Bactericidal permeability-increasing protein, BPI"/>
    <property type="match status" value="1"/>
</dbReference>
<feature type="compositionally biased region" description="Polar residues" evidence="1">
    <location>
        <begin position="194"/>
        <end position="203"/>
    </location>
</feature>
<evidence type="ECO:0000259" key="2">
    <source>
        <dbReference type="Pfam" id="PF19343"/>
    </source>
</evidence>
<dbReference type="Pfam" id="PF19343">
    <property type="entry name" value="HAM1_N"/>
    <property type="match status" value="1"/>
</dbReference>
<name>A0AAN9YWP7_9PEZI</name>
<evidence type="ECO:0000256" key="1">
    <source>
        <dbReference type="SAM" id="MobiDB-lite"/>
    </source>
</evidence>
<dbReference type="InterPro" id="IPR017943">
    <property type="entry name" value="Bactericidal_perm-incr_a/b_dom"/>
</dbReference>
<keyword evidence="4" id="KW-1185">Reference proteome</keyword>
<proteinExistence type="predicted"/>
<protein>
    <recommendedName>
        <fullName evidence="2">HAM1-like N-terminal domain-containing protein</fullName>
    </recommendedName>
</protein>
<feature type="region of interest" description="Disordered" evidence="1">
    <location>
        <begin position="189"/>
        <end position="223"/>
    </location>
</feature>
<dbReference type="EMBL" id="JAKJXP020000006">
    <property type="protein sequence ID" value="KAK7756620.1"/>
    <property type="molecule type" value="Genomic_DNA"/>
</dbReference>
<comment type="caution">
    <text evidence="3">The sequence shown here is derived from an EMBL/GenBank/DDBJ whole genome shotgun (WGS) entry which is preliminary data.</text>
</comment>
<gene>
    <name evidence="3" type="ORF">SLS62_001457</name>
</gene>
<reference evidence="3 4" key="1">
    <citation type="submission" date="2024-02" db="EMBL/GenBank/DDBJ databases">
        <title>De novo assembly and annotation of 12 fungi associated with fruit tree decline syndrome in Ontario, Canada.</title>
        <authorList>
            <person name="Sulman M."/>
            <person name="Ellouze W."/>
            <person name="Ilyukhin E."/>
        </authorList>
    </citation>
    <scope>NUCLEOTIDE SEQUENCE [LARGE SCALE GENOMIC DNA]</scope>
    <source>
        <strain evidence="3 4">M11/M66-122</strain>
    </source>
</reference>
<dbReference type="AlphaFoldDB" id="A0AAN9YWP7"/>
<dbReference type="GO" id="GO:0008289">
    <property type="term" value="F:lipid binding"/>
    <property type="evidence" value="ECO:0007669"/>
    <property type="project" value="InterPro"/>
</dbReference>
<evidence type="ECO:0000313" key="4">
    <source>
        <dbReference type="Proteomes" id="UP001320420"/>
    </source>
</evidence>
<dbReference type="PANTHER" id="PTHR31138:SF4">
    <property type="entry name" value="DUF5923 DOMAIN-CONTAINING PROTEIN"/>
    <property type="match status" value="1"/>
</dbReference>
<feature type="domain" description="HAM1-like N-terminal" evidence="2">
    <location>
        <begin position="244"/>
        <end position="582"/>
    </location>
</feature>
<accession>A0AAN9YWP7</accession>
<sequence length="757" mass="85255">MFSSCFGWCKSEDSEREPLLPQYEQDTHLQRELYRKLHSYQMLRALGKGYMPSTEQAVINLRTLLASDVLNPDNPDLSDDGRRLARLVKLWLQQFITLLLHKNDQDQLQDLIWFLTKSRISVDVEDLAARAKKTKAKADTAAAYQSFKTIGSLLFTNADFRKFLADLNVVGREVFKDSAFALSDAAKQAGEQIEPSQDEQQGVAQGGKGKETNGKPPTSEALEGEVQDIGKVVAQGSADVAHATVESAQDKLSGDEGKTLLKRLQNTVLNLRKRKDYSDSVSTLALLIKRYAIVYSRAAEEIAEVAQSDVHENRETDRAMKNLWEFVKSFGERKDWEQCEQLFHKVMSHKEKDPEFEELLQEIGNSLQKLLTDPDFFENADQKLKELREKSKHVGTESDLRHDVDELLQQLSVTFQSVLRDEDIHNLITTTLRIFGVLSPTNAVTNSDLVHDALNVFIPLLVSTIQYIPIPRLEISTPVIDLLLESLVIEPGKTVNQTSFLPYRLKIENLNEVEIRKGRAVRAPRASMKNVTVIKIDGLSARADEVGFWLRAHSGLLRLADEGIAGFALDERGIDVHLEVEVGRERLEQMLTLRDVRVHVHKLNFQLRRSKLSWLAWLLKPLLRPVLKATLEAQLASGIAAFLHAANRELLYARERLRATRIADPKDLWTFLRAVAARLVPAEDPDLYTRLGVDQPGRGAAASAGGVGGAVFRGVYTPASVVKIWHEEAERAGERVEEFEAGGWRNEVFETHVRAWG</sequence>